<dbReference type="Proteomes" id="UP000283269">
    <property type="component" value="Unassembled WGS sequence"/>
</dbReference>
<organism evidence="1 2">
    <name type="scientific">Psilocybe cyanescens</name>
    <dbReference type="NCBI Taxonomy" id="93625"/>
    <lineage>
        <taxon>Eukaryota</taxon>
        <taxon>Fungi</taxon>
        <taxon>Dikarya</taxon>
        <taxon>Basidiomycota</taxon>
        <taxon>Agaricomycotina</taxon>
        <taxon>Agaricomycetes</taxon>
        <taxon>Agaricomycetidae</taxon>
        <taxon>Agaricales</taxon>
        <taxon>Agaricineae</taxon>
        <taxon>Strophariaceae</taxon>
        <taxon>Psilocybe</taxon>
    </lineage>
</organism>
<dbReference type="EMBL" id="NHYD01003281">
    <property type="protein sequence ID" value="PPQ81129.1"/>
    <property type="molecule type" value="Genomic_DNA"/>
</dbReference>
<reference evidence="1 2" key="1">
    <citation type="journal article" date="2018" name="Evol. Lett.">
        <title>Horizontal gene cluster transfer increased hallucinogenic mushroom diversity.</title>
        <authorList>
            <person name="Reynolds H.T."/>
            <person name="Vijayakumar V."/>
            <person name="Gluck-Thaler E."/>
            <person name="Korotkin H.B."/>
            <person name="Matheny P.B."/>
            <person name="Slot J.C."/>
        </authorList>
    </citation>
    <scope>NUCLEOTIDE SEQUENCE [LARGE SCALE GENOMIC DNA]</scope>
    <source>
        <strain evidence="1 2">2631</strain>
    </source>
</reference>
<dbReference type="AlphaFoldDB" id="A0A409WRM3"/>
<accession>A0A409WRM3</accession>
<evidence type="ECO:0000313" key="2">
    <source>
        <dbReference type="Proteomes" id="UP000283269"/>
    </source>
</evidence>
<name>A0A409WRM3_PSICY</name>
<gene>
    <name evidence="1" type="ORF">CVT25_014786</name>
</gene>
<sequence>MFLLEIQCQGVFHGSMLLLHGLSFTSQSADEDFWGAEKRRGEMGNLWLGAAGRGKEQVMGHTGGDELEKKMDGYANVLCNYFRYNSWWMRS</sequence>
<dbReference type="InParanoid" id="A0A409WRM3"/>
<evidence type="ECO:0000313" key="1">
    <source>
        <dbReference type="EMBL" id="PPQ81129.1"/>
    </source>
</evidence>
<keyword evidence="2" id="KW-1185">Reference proteome</keyword>
<proteinExistence type="predicted"/>
<protein>
    <submittedName>
        <fullName evidence="1">Uncharacterized protein</fullName>
    </submittedName>
</protein>
<comment type="caution">
    <text evidence="1">The sequence shown here is derived from an EMBL/GenBank/DDBJ whole genome shotgun (WGS) entry which is preliminary data.</text>
</comment>